<dbReference type="EMBL" id="BSXW01000524">
    <property type="protein sequence ID" value="GMF24647.1"/>
    <property type="molecule type" value="Genomic_DNA"/>
</dbReference>
<dbReference type="Gene3D" id="3.20.20.100">
    <property type="entry name" value="NADP-dependent oxidoreductase domain"/>
    <property type="match status" value="1"/>
</dbReference>
<keyword evidence="6" id="KW-1185">Reference proteome</keyword>
<evidence type="ECO:0000256" key="3">
    <source>
        <dbReference type="ARBA" id="ARBA00023002"/>
    </source>
</evidence>
<dbReference type="Proteomes" id="UP001165083">
    <property type="component" value="Unassembled WGS sequence"/>
</dbReference>
<feature type="domain" description="NADP-dependent oxidoreductase" evidence="4">
    <location>
        <begin position="7"/>
        <end position="128"/>
    </location>
</feature>
<keyword evidence="2" id="KW-0521">NADP</keyword>
<dbReference type="OrthoDB" id="2310150at2759"/>
<accession>A0A9W6WZW5</accession>
<gene>
    <name evidence="5" type="ORF">Plil01_001012300</name>
</gene>
<evidence type="ECO:0000256" key="2">
    <source>
        <dbReference type="ARBA" id="ARBA00022857"/>
    </source>
</evidence>
<comment type="caution">
    <text evidence="5">The sequence shown here is derived from an EMBL/GenBank/DDBJ whole genome shotgun (WGS) entry which is preliminary data.</text>
</comment>
<reference evidence="5" key="1">
    <citation type="submission" date="2023-04" db="EMBL/GenBank/DDBJ databases">
        <title>Phytophthora lilii NBRC 32176.</title>
        <authorList>
            <person name="Ichikawa N."/>
            <person name="Sato H."/>
            <person name="Tonouchi N."/>
        </authorList>
    </citation>
    <scope>NUCLEOTIDE SEQUENCE</scope>
    <source>
        <strain evidence="5">NBRC 32176</strain>
    </source>
</reference>
<dbReference type="PANTHER" id="PTHR43150:SF2">
    <property type="entry name" value="HYPERKINETIC, ISOFORM M"/>
    <property type="match status" value="1"/>
</dbReference>
<keyword evidence="3" id="KW-0560">Oxidoreductase</keyword>
<dbReference type="AlphaFoldDB" id="A0A9W6WZW5"/>
<evidence type="ECO:0000313" key="5">
    <source>
        <dbReference type="EMBL" id="GMF24647.1"/>
    </source>
</evidence>
<name>A0A9W6WZW5_9STRA</name>
<dbReference type="InterPro" id="IPR005399">
    <property type="entry name" value="K_chnl_volt-dep_bsu_KCNAB-rel"/>
</dbReference>
<dbReference type="InterPro" id="IPR036812">
    <property type="entry name" value="NAD(P)_OxRdtase_dom_sf"/>
</dbReference>
<evidence type="ECO:0000313" key="6">
    <source>
        <dbReference type="Proteomes" id="UP001165083"/>
    </source>
</evidence>
<comment type="similarity">
    <text evidence="1">Belongs to the shaker potassium channel beta subunit family.</text>
</comment>
<evidence type="ECO:0000259" key="4">
    <source>
        <dbReference type="Pfam" id="PF00248"/>
    </source>
</evidence>
<protein>
    <submittedName>
        <fullName evidence="5">Unnamed protein product</fullName>
    </submittedName>
</protein>
<proteinExistence type="inferred from homology"/>
<dbReference type="PANTHER" id="PTHR43150">
    <property type="entry name" value="HYPERKINETIC, ISOFORM M"/>
    <property type="match status" value="1"/>
</dbReference>
<dbReference type="Pfam" id="PF00248">
    <property type="entry name" value="Aldo_ket_red"/>
    <property type="match status" value="1"/>
</dbReference>
<evidence type="ECO:0000256" key="1">
    <source>
        <dbReference type="ARBA" id="ARBA00006515"/>
    </source>
</evidence>
<dbReference type="InterPro" id="IPR023210">
    <property type="entry name" value="NADP_OxRdtase_dom"/>
</dbReference>
<sequence>MDVSEEYTANAWYEKMKLAFEHGVKFSDNLWRWASREEYGIAIKKGIAEGTWGCKDLVITTKIYFGAQQLTEAAETNERGLSRKHVVEGIKVSLKRLDQYCVGVTFCHRADPYTPLEETVRAITFVINQDWSSYWGTSLWSATSWKFPTQRSRSSLPSFTRIMSGAKTPSQLKPDLNALNAAKRITPELKADINFNVSFVPGRTGPDGTEMMRGYLL</sequence>
<dbReference type="GO" id="GO:0016491">
    <property type="term" value="F:oxidoreductase activity"/>
    <property type="evidence" value="ECO:0007669"/>
    <property type="project" value="UniProtKB-KW"/>
</dbReference>
<organism evidence="5 6">
    <name type="scientific">Phytophthora lilii</name>
    <dbReference type="NCBI Taxonomy" id="2077276"/>
    <lineage>
        <taxon>Eukaryota</taxon>
        <taxon>Sar</taxon>
        <taxon>Stramenopiles</taxon>
        <taxon>Oomycota</taxon>
        <taxon>Peronosporomycetes</taxon>
        <taxon>Peronosporales</taxon>
        <taxon>Peronosporaceae</taxon>
        <taxon>Phytophthora</taxon>
    </lineage>
</organism>
<dbReference type="SUPFAM" id="SSF51430">
    <property type="entry name" value="NAD(P)-linked oxidoreductase"/>
    <property type="match status" value="1"/>
</dbReference>